<dbReference type="InterPro" id="IPR020855">
    <property type="entry name" value="Ureohydrolase_Mn_BS"/>
</dbReference>
<dbReference type="Gene3D" id="3.40.800.10">
    <property type="entry name" value="Ureohydrolase domain"/>
    <property type="match status" value="1"/>
</dbReference>
<comment type="catalytic activity">
    <reaction evidence="5">
        <text>N-formimidoyl-L-glutamate + H2O = formamide + L-glutamate</text>
        <dbReference type="Rhea" id="RHEA:22492"/>
        <dbReference type="ChEBI" id="CHEBI:15377"/>
        <dbReference type="ChEBI" id="CHEBI:16397"/>
        <dbReference type="ChEBI" id="CHEBI:29985"/>
        <dbReference type="ChEBI" id="CHEBI:58928"/>
        <dbReference type="EC" id="3.5.3.8"/>
    </reaction>
</comment>
<name>A0ABV4NCT4_9VIBR</name>
<dbReference type="PROSITE" id="PS01053">
    <property type="entry name" value="ARGINASE_1"/>
    <property type="match status" value="1"/>
</dbReference>
<evidence type="ECO:0000256" key="5">
    <source>
        <dbReference type="HAMAP-Rule" id="MF_00737"/>
    </source>
</evidence>
<dbReference type="InterPro" id="IPR006035">
    <property type="entry name" value="Ureohydrolase"/>
</dbReference>
<dbReference type="PRINTS" id="PR00116">
    <property type="entry name" value="ARGINASE"/>
</dbReference>
<evidence type="ECO:0000313" key="8">
    <source>
        <dbReference type="EMBL" id="MFA0569115.1"/>
    </source>
</evidence>
<keyword evidence="9" id="KW-1185">Reference proteome</keyword>
<feature type="binding site" evidence="5">
    <location>
        <position position="198"/>
    </location>
    <ligand>
        <name>Mn(2+)</name>
        <dbReference type="ChEBI" id="CHEBI:29035"/>
        <label>2</label>
    </ligand>
</feature>
<comment type="pathway">
    <text evidence="5">Amino-acid degradation; L-histidine degradation into L-glutamate; L-glutamate from N-formimidoyl-L-glutamate (hydrolase route): step 1/1.</text>
</comment>
<accession>A0ABV4NCT4</accession>
<feature type="binding site" evidence="5">
    <location>
        <position position="293"/>
    </location>
    <ligand>
        <name>Mn(2+)</name>
        <dbReference type="ChEBI" id="CHEBI:29035"/>
        <label>2</label>
    </ligand>
</feature>
<proteinExistence type="inferred from homology"/>
<organism evidence="8 9">
    <name type="scientific">Vibrio gallaecicus</name>
    <dbReference type="NCBI Taxonomy" id="552386"/>
    <lineage>
        <taxon>Bacteria</taxon>
        <taxon>Pseudomonadati</taxon>
        <taxon>Pseudomonadota</taxon>
        <taxon>Gammaproteobacteria</taxon>
        <taxon>Vibrionales</taxon>
        <taxon>Vibrionaceae</taxon>
        <taxon>Vibrio</taxon>
    </lineage>
</organism>
<feature type="binding site" evidence="5">
    <location>
        <position position="295"/>
    </location>
    <ligand>
        <name>Mn(2+)</name>
        <dbReference type="ChEBI" id="CHEBI:29035"/>
        <label>2</label>
    </ligand>
</feature>
<comment type="caution">
    <text evidence="8">The sequence shown here is derived from an EMBL/GenBank/DDBJ whole genome shotgun (WGS) entry which is preliminary data.</text>
</comment>
<protein>
    <recommendedName>
        <fullName evidence="5">Formimidoylglutamase</fullName>
        <ecNumber evidence="5">3.5.3.8</ecNumber>
    </recommendedName>
    <alternativeName>
        <fullName evidence="5">Formiminoglutamase</fullName>
    </alternativeName>
    <alternativeName>
        <fullName evidence="5">Formiminoglutamate hydrolase</fullName>
    </alternativeName>
</protein>
<keyword evidence="2 5" id="KW-0378">Hydrolase</keyword>
<reference evidence="8 9" key="1">
    <citation type="journal article" date="2024" name="ISME J.">
        <title>Tailless and filamentous prophages are predominant in marine Vibrio.</title>
        <authorList>
            <person name="Steensen K."/>
            <person name="Seneca J."/>
            <person name="Bartlau N."/>
            <person name="Yu X.A."/>
            <person name="Hussain F.A."/>
            <person name="Polz M.F."/>
        </authorList>
    </citation>
    <scope>NUCLEOTIDE SEQUENCE [LARGE SCALE GENOMIC DNA]</scope>
    <source>
        <strain evidence="8 9">10N.222.51.A1</strain>
    </source>
</reference>
<dbReference type="EC" id="3.5.3.8" evidence="5"/>
<gene>
    <name evidence="5" type="primary">hutG</name>
    <name evidence="8" type="ORF">AB4566_12610</name>
</gene>
<evidence type="ECO:0000256" key="7">
    <source>
        <dbReference type="RuleBase" id="RU003684"/>
    </source>
</evidence>
<feature type="binding site" evidence="5">
    <location>
        <position position="144"/>
    </location>
    <ligand>
        <name>Mn(2+)</name>
        <dbReference type="ChEBI" id="CHEBI:29035"/>
        <label>1</label>
    </ligand>
</feature>
<feature type="binding site" evidence="5">
    <location>
        <position position="293"/>
    </location>
    <ligand>
        <name>Mn(2+)</name>
        <dbReference type="ChEBI" id="CHEBI:29035"/>
        <label>1</label>
    </ligand>
</feature>
<sequence>MTDLPNGHKADIDLPTTQHNFTWQGRHDAEDGDQGTRLHHITQIKCISDLTKIEDSQASMPVSILGFASDAGVARNKGRIGAKQAPNLIRQALANMAWHQDSPIFDLGDIKCEEDELESSQKQCANVIAHALEKTKVITLGGGHEVAWASFQGLSQYILGKQNFLGKQSSLDKQGTLARNSSQEVTQPKIGTINFDAHFDLRAFDSDIAQVKPSSGTPFNQIQHFCQQHGWPFNYACLGVSRASNTAALFEKANDLGVWYVEDSELSLPNTNKHLAQLEHFIGECDLIYLTIDLDVFPAATAPGVSAPAARGVSYDSIAPLFTRILQEKSKLLIADIAEYNPNFDIDGQTARLAARLCWDIVNAMQNKE</sequence>
<dbReference type="PIRSF" id="PIRSF036979">
    <property type="entry name" value="Arginase"/>
    <property type="match status" value="1"/>
</dbReference>
<dbReference type="Proteomes" id="UP001570417">
    <property type="component" value="Unassembled WGS sequence"/>
</dbReference>
<dbReference type="PROSITE" id="PS51409">
    <property type="entry name" value="ARGINASE_2"/>
    <property type="match status" value="1"/>
</dbReference>
<evidence type="ECO:0000256" key="1">
    <source>
        <dbReference type="ARBA" id="ARBA00022723"/>
    </source>
</evidence>
<dbReference type="PANTHER" id="PTHR11358">
    <property type="entry name" value="ARGINASE/AGMATINASE"/>
    <property type="match status" value="1"/>
</dbReference>
<comment type="cofactor">
    <cofactor evidence="5">
        <name>Mn(2+)</name>
        <dbReference type="ChEBI" id="CHEBI:29035"/>
    </cofactor>
    <text evidence="5">Binds 2 manganese ions per subunit.</text>
</comment>
<dbReference type="EMBL" id="JBFRUW010000042">
    <property type="protein sequence ID" value="MFA0569115.1"/>
    <property type="molecule type" value="Genomic_DNA"/>
</dbReference>
<dbReference type="PANTHER" id="PTHR11358:SF35">
    <property type="entry name" value="FORMIMIDOYLGLUTAMASE"/>
    <property type="match status" value="1"/>
</dbReference>
<comment type="function">
    <text evidence="5">Catalyzes the conversion of N-formimidoyl-L-glutamate to L-glutamate and formamide.</text>
</comment>
<comment type="similarity">
    <text evidence="5 6 7">Belongs to the arginase family.</text>
</comment>
<keyword evidence="3 5" id="KW-0369">Histidine metabolism</keyword>
<evidence type="ECO:0000256" key="3">
    <source>
        <dbReference type="ARBA" id="ARBA00022808"/>
    </source>
</evidence>
<keyword evidence="1 5" id="KW-0479">Metal-binding</keyword>
<dbReference type="CDD" id="cd09988">
    <property type="entry name" value="Formimidoylglutamase"/>
    <property type="match status" value="1"/>
</dbReference>
<evidence type="ECO:0000256" key="6">
    <source>
        <dbReference type="PROSITE-ProRule" id="PRU00742"/>
    </source>
</evidence>
<evidence type="ECO:0000256" key="4">
    <source>
        <dbReference type="ARBA" id="ARBA00023211"/>
    </source>
</evidence>
<dbReference type="InterPro" id="IPR023696">
    <property type="entry name" value="Ureohydrolase_dom_sf"/>
</dbReference>
<feature type="binding site" evidence="5">
    <location>
        <position position="196"/>
    </location>
    <ligand>
        <name>Mn(2+)</name>
        <dbReference type="ChEBI" id="CHEBI:29035"/>
        <label>2</label>
    </ligand>
</feature>
<feature type="binding site" evidence="5">
    <location>
        <position position="196"/>
    </location>
    <ligand>
        <name>Mn(2+)</name>
        <dbReference type="ChEBI" id="CHEBI:29035"/>
        <label>1</label>
    </ligand>
</feature>
<dbReference type="HAMAP" id="MF_00737">
    <property type="entry name" value="Formimidoylglutam"/>
    <property type="match status" value="1"/>
</dbReference>
<evidence type="ECO:0000256" key="2">
    <source>
        <dbReference type="ARBA" id="ARBA00022801"/>
    </source>
</evidence>
<dbReference type="RefSeq" id="WP_372266304.1">
    <property type="nucleotide sequence ID" value="NZ_JBFRUW010000042.1"/>
</dbReference>
<dbReference type="SUPFAM" id="SSF52768">
    <property type="entry name" value="Arginase/deacetylase"/>
    <property type="match status" value="1"/>
</dbReference>
<keyword evidence="4 5" id="KW-0464">Manganese</keyword>
<dbReference type="Pfam" id="PF00491">
    <property type="entry name" value="Arginase"/>
    <property type="match status" value="1"/>
</dbReference>
<dbReference type="InterPro" id="IPR005923">
    <property type="entry name" value="HutG"/>
</dbReference>
<evidence type="ECO:0000313" key="9">
    <source>
        <dbReference type="Proteomes" id="UP001570417"/>
    </source>
</evidence>
<feature type="binding site" evidence="5">
    <location>
        <position position="200"/>
    </location>
    <ligand>
        <name>Mn(2+)</name>
        <dbReference type="ChEBI" id="CHEBI:29035"/>
        <label>1</label>
    </ligand>
</feature>